<feature type="compositionally biased region" description="Basic and acidic residues" evidence="1">
    <location>
        <begin position="231"/>
        <end position="247"/>
    </location>
</feature>
<dbReference type="Proteomes" id="UP000054359">
    <property type="component" value="Unassembled WGS sequence"/>
</dbReference>
<dbReference type="PANTHER" id="PTHR47595">
    <property type="entry name" value="HEAT SHOCK 70 KDA PROTEIN 14"/>
    <property type="match status" value="1"/>
</dbReference>
<evidence type="ECO:0000256" key="1">
    <source>
        <dbReference type="SAM" id="MobiDB-lite"/>
    </source>
</evidence>
<sequence>MAEVIPTSSRWTCNETEALLRIWGSEVIQGRLDGTVRDTEVYKDIRKSLSKIGFSRNTVQIKTKIKALRREYRIQRKKLQVIGANAKINFRFFDQMHKILSSKAAGNTDSETEVETVRLEVSASDSIIAETERESSRAETTKESSRAEIIQSSVVLDTPQALKAKFTSCRRRIKENINNISHINLQGKQEEEQEDDYIARLKSNVNELRRIISNSNALQLRINELSSQASRRTDSTNAREKRDIQDVETSMKRVESLIGDITADIKRIEESKLRMKDLCNECGKYVTVLDDCWKKEGRLLEKIKASEKNKDDQKSNPSTSNSSKSNDDSLSRSEVSRNEPDAESTRKRKRDSLQDDSDTEDIDVKPNIRLLNKSIAENIKISDQALQQVTKTEEPQEEETTKNMNYYITDTDKLATELQKNFNIMDDVLISCRSFMNSLVKNVDLMRNLSREDTERSSFESNAPTNTTNEERIKGRLLL</sequence>
<feature type="region of interest" description="Disordered" evidence="1">
    <location>
        <begin position="450"/>
        <end position="479"/>
    </location>
</feature>
<evidence type="ECO:0000259" key="2">
    <source>
        <dbReference type="Pfam" id="PF13837"/>
    </source>
</evidence>
<dbReference type="Gene3D" id="1.10.10.60">
    <property type="entry name" value="Homeodomain-like"/>
    <property type="match status" value="1"/>
</dbReference>
<reference evidence="3 4" key="1">
    <citation type="submission" date="2013-11" db="EMBL/GenBank/DDBJ databases">
        <title>Genome sequencing of Stegodyphus mimosarum.</title>
        <authorList>
            <person name="Bechsgaard J."/>
        </authorList>
    </citation>
    <scope>NUCLEOTIDE SEQUENCE [LARGE SCALE GENOMIC DNA]</scope>
</reference>
<dbReference type="STRING" id="407821.A0A087TBY0"/>
<organism evidence="3 4">
    <name type="scientific">Stegodyphus mimosarum</name>
    <name type="common">African social velvet spider</name>
    <dbReference type="NCBI Taxonomy" id="407821"/>
    <lineage>
        <taxon>Eukaryota</taxon>
        <taxon>Metazoa</taxon>
        <taxon>Ecdysozoa</taxon>
        <taxon>Arthropoda</taxon>
        <taxon>Chelicerata</taxon>
        <taxon>Arachnida</taxon>
        <taxon>Araneae</taxon>
        <taxon>Araneomorphae</taxon>
        <taxon>Entelegynae</taxon>
        <taxon>Eresoidea</taxon>
        <taxon>Eresidae</taxon>
        <taxon>Stegodyphus</taxon>
    </lineage>
</organism>
<gene>
    <name evidence="3" type="ORF">X975_15518</name>
</gene>
<dbReference type="PANTHER" id="PTHR47595:SF1">
    <property type="entry name" value="MYB_SANT-LIKE DNA-BINDING DOMAIN-CONTAINING PROTEIN"/>
    <property type="match status" value="1"/>
</dbReference>
<feature type="compositionally biased region" description="Polar residues" evidence="1">
    <location>
        <begin position="459"/>
        <end position="468"/>
    </location>
</feature>
<dbReference type="EMBL" id="KK114513">
    <property type="protein sequence ID" value="KFM62619.1"/>
    <property type="molecule type" value="Genomic_DNA"/>
</dbReference>
<feature type="domain" description="Myb/SANT-like DNA-binding" evidence="2">
    <location>
        <begin position="9"/>
        <end position="99"/>
    </location>
</feature>
<feature type="compositionally biased region" description="Basic and acidic residues" evidence="1">
    <location>
        <begin position="304"/>
        <end position="314"/>
    </location>
</feature>
<feature type="region of interest" description="Disordered" evidence="1">
    <location>
        <begin position="304"/>
        <end position="361"/>
    </location>
</feature>
<name>A0A087TBY0_STEMI</name>
<dbReference type="AlphaFoldDB" id="A0A087TBY0"/>
<feature type="compositionally biased region" description="Low complexity" evidence="1">
    <location>
        <begin position="315"/>
        <end position="324"/>
    </location>
</feature>
<dbReference type="InterPro" id="IPR044822">
    <property type="entry name" value="Myb_DNA-bind_4"/>
</dbReference>
<feature type="region of interest" description="Disordered" evidence="1">
    <location>
        <begin position="227"/>
        <end position="247"/>
    </location>
</feature>
<protein>
    <recommendedName>
        <fullName evidence="2">Myb/SANT-like DNA-binding domain-containing protein</fullName>
    </recommendedName>
</protein>
<dbReference type="Pfam" id="PF13837">
    <property type="entry name" value="Myb_DNA-bind_4"/>
    <property type="match status" value="1"/>
</dbReference>
<keyword evidence="4" id="KW-1185">Reference proteome</keyword>
<evidence type="ECO:0000313" key="4">
    <source>
        <dbReference type="Proteomes" id="UP000054359"/>
    </source>
</evidence>
<feature type="non-terminal residue" evidence="3">
    <location>
        <position position="479"/>
    </location>
</feature>
<proteinExistence type="predicted"/>
<dbReference type="OrthoDB" id="691673at2759"/>
<feature type="compositionally biased region" description="Basic and acidic residues" evidence="1">
    <location>
        <begin position="325"/>
        <end position="345"/>
    </location>
</feature>
<evidence type="ECO:0000313" key="3">
    <source>
        <dbReference type="EMBL" id="KFM62619.1"/>
    </source>
</evidence>
<accession>A0A087TBY0</accession>
<feature type="compositionally biased region" description="Basic and acidic residues" evidence="1">
    <location>
        <begin position="469"/>
        <end position="479"/>
    </location>
</feature>